<feature type="zinc finger region" description="C3H1-type" evidence="5">
    <location>
        <begin position="390"/>
        <end position="418"/>
    </location>
</feature>
<dbReference type="InterPro" id="IPR036855">
    <property type="entry name" value="Znf_CCCH_sf"/>
</dbReference>
<dbReference type="InterPro" id="IPR050974">
    <property type="entry name" value="Plant_ZF_CCCH"/>
</dbReference>
<dbReference type="InterPro" id="IPR000571">
    <property type="entry name" value="Znf_CCCH"/>
</dbReference>
<keyword evidence="3 5" id="KW-0862">Zinc</keyword>
<gene>
    <name evidence="8" type="ORF">CSSPTR1EN2_LOCUS14092</name>
</gene>
<keyword evidence="4" id="KW-0238">DNA-binding</keyword>
<dbReference type="PANTHER" id="PTHR12506">
    <property type="entry name" value="PROTEIN PHOSPHATASE RELATED"/>
    <property type="match status" value="1"/>
</dbReference>
<evidence type="ECO:0000259" key="7">
    <source>
        <dbReference type="PROSITE" id="PS50103"/>
    </source>
</evidence>
<sequence length="522" mass="55799">MWWSDGCWFTRGGLEFLGFVSFTKMTVFPIETCILLDTGISADLIPGLGLIPPSLPKPNTRPTLVQWKGGGGGGGGQGSGAGQGQFPERLGEPDCVYYMRTGLCGFGQTCRFNHPPNRKMAAAVARGKGDYPERFGQPECQYYLKTGTCKFGATCKYHHPRDQAGSTGRVQLNGLGLPLRPGEKECAYYMRTGSCKYGVTCKFHHPPVATFVSPHYTTTGAPTSPAPQPYPPGLPSWAMARAPYLQPRLQGPSTYSPVLLPSHQGLVSVPAWNTYQGPVGPMTLPEGQQHPLGTSYLYGTLQQSDSGSVQGTYAPYLQGSSAMGVPAIQPHNTNSQRDTIFPERPGQPECQYYMKTGDCKFGITCRYHHPKDRAIPSPTCILSPMGLPLRPGAPPCSFYNHYGICKFGPTCKFDHPLLGLTYSPSASSLTDMPVAPYPTGLSPTALGPSPVEAPHEGPSGASSSNEPTAPSEEHPGLQQLRDGSDLSVVSASAGATTTQDLSAQATISGMGCRKDSQMESHE</sequence>
<protein>
    <recommendedName>
        <fullName evidence="7">C3H1-type domain-containing protein</fullName>
    </recommendedName>
</protein>
<dbReference type="SUPFAM" id="SSF90229">
    <property type="entry name" value="CCCH zinc finger"/>
    <property type="match status" value="4"/>
</dbReference>
<feature type="compositionally biased region" description="Gly residues" evidence="6">
    <location>
        <begin position="68"/>
        <end position="83"/>
    </location>
</feature>
<dbReference type="PROSITE" id="PS50103">
    <property type="entry name" value="ZF_C3H1"/>
    <property type="match status" value="5"/>
</dbReference>
<keyword evidence="2 5" id="KW-0863">Zinc-finger</keyword>
<feature type="domain" description="C3H1-type" evidence="7">
    <location>
        <begin position="89"/>
        <end position="117"/>
    </location>
</feature>
<dbReference type="Pfam" id="PF00642">
    <property type="entry name" value="zf-CCCH"/>
    <property type="match status" value="5"/>
</dbReference>
<proteinExistence type="predicted"/>
<organism evidence="8 9">
    <name type="scientific">Sphagnum troendelagicum</name>
    <dbReference type="NCBI Taxonomy" id="128251"/>
    <lineage>
        <taxon>Eukaryota</taxon>
        <taxon>Viridiplantae</taxon>
        <taxon>Streptophyta</taxon>
        <taxon>Embryophyta</taxon>
        <taxon>Bryophyta</taxon>
        <taxon>Sphagnophytina</taxon>
        <taxon>Sphagnopsida</taxon>
        <taxon>Sphagnales</taxon>
        <taxon>Sphagnaceae</taxon>
        <taxon>Sphagnum</taxon>
    </lineage>
</organism>
<evidence type="ECO:0000313" key="8">
    <source>
        <dbReference type="EMBL" id="CAK9218653.1"/>
    </source>
</evidence>
<feature type="zinc finger region" description="C3H1-type" evidence="5">
    <location>
        <begin position="134"/>
        <end position="162"/>
    </location>
</feature>
<evidence type="ECO:0000256" key="5">
    <source>
        <dbReference type="PROSITE-ProRule" id="PRU00723"/>
    </source>
</evidence>
<evidence type="ECO:0000313" key="9">
    <source>
        <dbReference type="Proteomes" id="UP001497512"/>
    </source>
</evidence>
<dbReference type="Proteomes" id="UP001497512">
    <property type="component" value="Chromosome 3"/>
</dbReference>
<evidence type="ECO:0000256" key="1">
    <source>
        <dbReference type="ARBA" id="ARBA00022723"/>
    </source>
</evidence>
<name>A0ABP0UC82_9BRYO</name>
<dbReference type="SMART" id="SM00356">
    <property type="entry name" value="ZnF_C3H1"/>
    <property type="match status" value="5"/>
</dbReference>
<dbReference type="EMBL" id="OZ019895">
    <property type="protein sequence ID" value="CAK9218653.1"/>
    <property type="molecule type" value="Genomic_DNA"/>
</dbReference>
<accession>A0ABP0UC82</accession>
<feature type="domain" description="C3H1-type" evidence="7">
    <location>
        <begin position="390"/>
        <end position="418"/>
    </location>
</feature>
<evidence type="ECO:0000256" key="6">
    <source>
        <dbReference type="SAM" id="MobiDB-lite"/>
    </source>
</evidence>
<feature type="compositionally biased region" description="Basic and acidic residues" evidence="6">
    <location>
        <begin position="512"/>
        <end position="522"/>
    </location>
</feature>
<feature type="zinc finger region" description="C3H1-type" evidence="5">
    <location>
        <begin position="180"/>
        <end position="208"/>
    </location>
</feature>
<feature type="zinc finger region" description="C3H1-type" evidence="5">
    <location>
        <begin position="89"/>
        <end position="117"/>
    </location>
</feature>
<dbReference type="Gene3D" id="4.10.1000.10">
    <property type="entry name" value="Zinc finger, CCCH-type"/>
    <property type="match status" value="2"/>
</dbReference>
<feature type="compositionally biased region" description="Polar residues" evidence="6">
    <location>
        <begin position="487"/>
        <end position="507"/>
    </location>
</feature>
<feature type="region of interest" description="Disordered" evidence="6">
    <location>
        <begin position="439"/>
        <end position="522"/>
    </location>
</feature>
<reference evidence="8" key="1">
    <citation type="submission" date="2024-02" db="EMBL/GenBank/DDBJ databases">
        <authorList>
            <consortium name="ELIXIR-Norway"/>
            <consortium name="Elixir Norway"/>
        </authorList>
    </citation>
    <scope>NUCLEOTIDE SEQUENCE</scope>
</reference>
<evidence type="ECO:0000256" key="4">
    <source>
        <dbReference type="ARBA" id="ARBA00023125"/>
    </source>
</evidence>
<keyword evidence="1 5" id="KW-0479">Metal-binding</keyword>
<feature type="domain" description="C3H1-type" evidence="7">
    <location>
        <begin position="344"/>
        <end position="372"/>
    </location>
</feature>
<dbReference type="Gene3D" id="2.30.30.1190">
    <property type="match status" value="1"/>
</dbReference>
<feature type="zinc finger region" description="C3H1-type" evidence="5">
    <location>
        <begin position="344"/>
        <end position="372"/>
    </location>
</feature>
<feature type="region of interest" description="Disordered" evidence="6">
    <location>
        <begin position="61"/>
        <end position="85"/>
    </location>
</feature>
<dbReference type="PANTHER" id="PTHR12506:SF50">
    <property type="entry name" value="ZINC FINGER CCCH DOMAIN-CONTAINING PROTEIN 26"/>
    <property type="match status" value="1"/>
</dbReference>
<evidence type="ECO:0000256" key="2">
    <source>
        <dbReference type="ARBA" id="ARBA00022771"/>
    </source>
</evidence>
<keyword evidence="9" id="KW-1185">Reference proteome</keyword>
<feature type="domain" description="C3H1-type" evidence="7">
    <location>
        <begin position="180"/>
        <end position="208"/>
    </location>
</feature>
<feature type="domain" description="C3H1-type" evidence="7">
    <location>
        <begin position="134"/>
        <end position="162"/>
    </location>
</feature>
<evidence type="ECO:0000256" key="3">
    <source>
        <dbReference type="ARBA" id="ARBA00022833"/>
    </source>
</evidence>